<proteinExistence type="predicted"/>
<dbReference type="Gene3D" id="2.180.10.10">
    <property type="entry name" value="RHS repeat-associated core"/>
    <property type="match status" value="1"/>
</dbReference>
<dbReference type="AlphaFoldDB" id="A0A9Q5DE13"/>
<protein>
    <submittedName>
        <fullName evidence="1">Uncharacterized protein</fullName>
    </submittedName>
</protein>
<keyword evidence="2" id="KW-1185">Reference proteome</keyword>
<dbReference type="Proteomes" id="UP000281028">
    <property type="component" value="Unassembled WGS sequence"/>
</dbReference>
<sequence>MKKYQLLPAGCMIAAAVLCFSNCIKPRPGEWPVPSRPAGIAKIAVIHQGQPDTFTFSYNSYGNPLSIVPQHYETGWNQFTFKYDNQQRMVSRKSAYTTEDIYDFLHRYRYDHLNRIVRDTEYYVFPVNDLQPISTTAYTYDNLHRIIKTVREFLPGPVNKKSAGRRIVAHDYYYNALGNAWKIHISDNLFCPDECSEYDIYPQYDNHVNYHRLHPLWQFLSRDYSRNNAVQAFNYNSHRLPLAFTIPDSLWHNDIYTLPCINAAQASILYY</sequence>
<dbReference type="OrthoDB" id="636957at2"/>
<name>A0A9Q5DE13_9BACT</name>
<dbReference type="EMBL" id="RIAR02000001">
    <property type="protein sequence ID" value="NSL90287.1"/>
    <property type="molecule type" value="Genomic_DNA"/>
</dbReference>
<organism evidence="1 2">
    <name type="scientific">Chitinophaga solisilvae</name>
    <dbReference type="NCBI Taxonomy" id="1233460"/>
    <lineage>
        <taxon>Bacteria</taxon>
        <taxon>Pseudomonadati</taxon>
        <taxon>Bacteroidota</taxon>
        <taxon>Chitinophagia</taxon>
        <taxon>Chitinophagales</taxon>
        <taxon>Chitinophagaceae</taxon>
        <taxon>Chitinophaga</taxon>
    </lineage>
</organism>
<reference evidence="1" key="1">
    <citation type="submission" date="2020-05" db="EMBL/GenBank/DDBJ databases">
        <title>Chitinophaga laudate sp. nov., isolated from a tropical peat swamp.</title>
        <authorList>
            <person name="Goh C.B.S."/>
            <person name="Lee M.S."/>
            <person name="Parimannan S."/>
            <person name="Pasbakhsh P."/>
            <person name="Yule C.M."/>
            <person name="Rajandas H."/>
            <person name="Loke S."/>
            <person name="Croft L."/>
            <person name="Tan J.B.L."/>
        </authorList>
    </citation>
    <scope>NUCLEOTIDE SEQUENCE</scope>
    <source>
        <strain evidence="1">Mgbs1</strain>
    </source>
</reference>
<evidence type="ECO:0000313" key="2">
    <source>
        <dbReference type="Proteomes" id="UP000281028"/>
    </source>
</evidence>
<accession>A0A9Q5DE13</accession>
<comment type="caution">
    <text evidence="1">The sequence shown here is derived from an EMBL/GenBank/DDBJ whole genome shotgun (WGS) entry which is preliminary data.</text>
</comment>
<evidence type="ECO:0000313" key="1">
    <source>
        <dbReference type="EMBL" id="NSL90287.1"/>
    </source>
</evidence>
<gene>
    <name evidence="1" type="ORF">ECE50_025865</name>
</gene>